<dbReference type="AlphaFoldDB" id="F9DPX1"/>
<dbReference type="HOGENOM" id="CLU_057999_3_0_9"/>
<feature type="domain" description="Competence protein CoiA-like N-terminal" evidence="2">
    <location>
        <begin position="19"/>
        <end position="65"/>
    </location>
</feature>
<dbReference type="InterPro" id="IPR057253">
    <property type="entry name" value="CoiA-like_N"/>
</dbReference>
<evidence type="ECO:0000259" key="2">
    <source>
        <dbReference type="Pfam" id="PF25164"/>
    </source>
</evidence>
<comment type="caution">
    <text evidence="4">The sequence shown here is derived from an EMBL/GenBank/DDBJ whole genome shotgun (WGS) entry which is preliminary data.</text>
</comment>
<dbReference type="eggNOG" id="COG4469">
    <property type="taxonomic scope" value="Bacteria"/>
</dbReference>
<dbReference type="InterPro" id="IPR010330">
    <property type="entry name" value="CoiA_nuc"/>
</dbReference>
<sequence length="384" mass="44795">MNALLTAHTAGGELVILTKQYSLEHLRKWREDETFYCPQCKEKLILKVGDVMIPHFAHRQQTNCRDSFSEGESPTHLLGKTQLYELFSRHALNVNLEPFLVDVRQRPDLLVTWQDTAVPIEFQCSVIPLSLVQQRNAGYHMLNMLPIWIVLTPQTIHATSAATLSIRISQFHHFFIRQINDRITILLTYHPLSEQFHYLSHMIHLHGSTYAVRHLILRIDKQTVPFATPAAPNPTEIEELTRHYQSARRKYLRSVIGYNPLGIHNRFLRACYEMRIQPIQLPSWVGVPTAGQEAFKQPDCEWQLLLVAAMRETRKMPNQLNSSFFRTFIKRFEGETEDQLKACRVYTDFLRQERIDIYRMDKFIGGNFVQEILAGRFLAMHAKN</sequence>
<evidence type="ECO:0000313" key="4">
    <source>
        <dbReference type="EMBL" id="EGQ27164.1"/>
    </source>
</evidence>
<dbReference type="Proteomes" id="UP000005316">
    <property type="component" value="Unassembled WGS sequence"/>
</dbReference>
<feature type="domain" description="Competence protein CoiA nuclease-like" evidence="1">
    <location>
        <begin position="72"/>
        <end position="223"/>
    </location>
</feature>
<organism evidence="4 5">
    <name type="scientific">Sporosarcina newyorkensis 2681</name>
    <dbReference type="NCBI Taxonomy" id="1027292"/>
    <lineage>
        <taxon>Bacteria</taxon>
        <taxon>Bacillati</taxon>
        <taxon>Bacillota</taxon>
        <taxon>Bacilli</taxon>
        <taxon>Bacillales</taxon>
        <taxon>Caryophanaceae</taxon>
        <taxon>Sporosarcina</taxon>
    </lineage>
</organism>
<protein>
    <recommendedName>
        <fullName evidence="6">Competence protein CoiA</fullName>
    </recommendedName>
</protein>
<evidence type="ECO:0000313" key="5">
    <source>
        <dbReference type="Proteomes" id="UP000005316"/>
    </source>
</evidence>
<name>F9DPX1_9BACL</name>
<evidence type="ECO:0000259" key="3">
    <source>
        <dbReference type="Pfam" id="PF25166"/>
    </source>
</evidence>
<dbReference type="InterPro" id="IPR021176">
    <property type="entry name" value="Competence-induced_CoiA"/>
</dbReference>
<dbReference type="InterPro" id="IPR057252">
    <property type="entry name" value="CoiA_C"/>
</dbReference>
<dbReference type="STRING" id="759851.SAMN04244570_1777"/>
<dbReference type="OrthoDB" id="3784230at2"/>
<evidence type="ECO:0000259" key="1">
    <source>
        <dbReference type="Pfam" id="PF06054"/>
    </source>
</evidence>
<proteinExistence type="predicted"/>
<dbReference type="PIRSF" id="PIRSF007487">
    <property type="entry name" value="Competence-induced_CoiA_bac"/>
    <property type="match status" value="1"/>
</dbReference>
<dbReference type="Pfam" id="PF25164">
    <property type="entry name" value="CoiA_N"/>
    <property type="match status" value="1"/>
</dbReference>
<gene>
    <name evidence="4" type="ORF">HMPREF9372_0851</name>
</gene>
<dbReference type="Pfam" id="PF06054">
    <property type="entry name" value="CoiA_nuc"/>
    <property type="match status" value="1"/>
</dbReference>
<evidence type="ECO:0008006" key="6">
    <source>
        <dbReference type="Google" id="ProtNLM"/>
    </source>
</evidence>
<dbReference type="Pfam" id="PF25166">
    <property type="entry name" value="CoiA_C"/>
    <property type="match status" value="1"/>
</dbReference>
<dbReference type="EMBL" id="AFPZ01000020">
    <property type="protein sequence ID" value="EGQ27164.1"/>
    <property type="molecule type" value="Genomic_DNA"/>
</dbReference>
<accession>F9DPX1</accession>
<feature type="domain" description="Competence protein CoiA C-terminal" evidence="3">
    <location>
        <begin position="243"/>
        <end position="340"/>
    </location>
</feature>
<reference evidence="4 5" key="1">
    <citation type="submission" date="2011-04" db="EMBL/GenBank/DDBJ databases">
        <authorList>
            <person name="Muzny D."/>
            <person name="Qin X."/>
            <person name="Deng J."/>
            <person name="Jiang H."/>
            <person name="Liu Y."/>
            <person name="Qu J."/>
            <person name="Song X.-Z."/>
            <person name="Zhang L."/>
            <person name="Thornton R."/>
            <person name="Coyle M."/>
            <person name="Francisco L."/>
            <person name="Jackson L."/>
            <person name="Javaid M."/>
            <person name="Korchina V."/>
            <person name="Kovar C."/>
            <person name="Mata R."/>
            <person name="Mathew T."/>
            <person name="Ngo R."/>
            <person name="Nguyen L."/>
            <person name="Nguyen N."/>
            <person name="Okwuonu G."/>
            <person name="Ongeri F."/>
            <person name="Pham C."/>
            <person name="Simmons D."/>
            <person name="Wilczek-Boney K."/>
            <person name="Hale W."/>
            <person name="Jakkamsetti A."/>
            <person name="Pham P."/>
            <person name="Ruth R."/>
            <person name="San Lucas F."/>
            <person name="Warren J."/>
            <person name="Zhang J."/>
            <person name="Zhao Z."/>
            <person name="Zhou C."/>
            <person name="Zhu D."/>
            <person name="Lee S."/>
            <person name="Bess C."/>
            <person name="Blankenburg K."/>
            <person name="Forbes L."/>
            <person name="Fu Q."/>
            <person name="Gubbala S."/>
            <person name="Hirani K."/>
            <person name="Jayaseelan J.C."/>
            <person name="Lara F."/>
            <person name="Munidasa M."/>
            <person name="Palculict T."/>
            <person name="Patil S."/>
            <person name="Pu L.-L."/>
            <person name="Saada N."/>
            <person name="Tang L."/>
            <person name="Weissenberger G."/>
            <person name="Zhu Y."/>
            <person name="Hemphill L."/>
            <person name="Shang Y."/>
            <person name="Youmans B."/>
            <person name="Ayvaz T."/>
            <person name="Ross M."/>
            <person name="Santibanez J."/>
            <person name="Aqrawi P."/>
            <person name="Gross S."/>
            <person name="Joshi V."/>
            <person name="Fowler G."/>
            <person name="Nazareth L."/>
            <person name="Reid J."/>
            <person name="Worley K."/>
            <person name="Petrosino J."/>
            <person name="Highlander S."/>
            <person name="Gibbs R."/>
        </authorList>
    </citation>
    <scope>NUCLEOTIDE SEQUENCE [LARGE SCALE GENOMIC DNA]</scope>
    <source>
        <strain evidence="4 5">2681</strain>
    </source>
</reference>